<keyword evidence="3" id="KW-1185">Reference proteome</keyword>
<dbReference type="InParanoid" id="A0A067R504"/>
<evidence type="ECO:0000256" key="1">
    <source>
        <dbReference type="SAM" id="Phobius"/>
    </source>
</evidence>
<dbReference type="Proteomes" id="UP000027135">
    <property type="component" value="Unassembled WGS sequence"/>
</dbReference>
<evidence type="ECO:0000313" key="2">
    <source>
        <dbReference type="EMBL" id="KDR18217.1"/>
    </source>
</evidence>
<dbReference type="AlphaFoldDB" id="A0A067R504"/>
<keyword evidence="1" id="KW-0812">Transmembrane</keyword>
<reference evidence="2 3" key="1">
    <citation type="journal article" date="2014" name="Nat. Commun.">
        <title>Molecular traces of alternative social organization in a termite genome.</title>
        <authorList>
            <person name="Terrapon N."/>
            <person name="Li C."/>
            <person name="Robertson H.M."/>
            <person name="Ji L."/>
            <person name="Meng X."/>
            <person name="Booth W."/>
            <person name="Chen Z."/>
            <person name="Childers C.P."/>
            <person name="Glastad K.M."/>
            <person name="Gokhale K."/>
            <person name="Gowin J."/>
            <person name="Gronenberg W."/>
            <person name="Hermansen R.A."/>
            <person name="Hu H."/>
            <person name="Hunt B.G."/>
            <person name="Huylmans A.K."/>
            <person name="Khalil S.M."/>
            <person name="Mitchell R.D."/>
            <person name="Munoz-Torres M.C."/>
            <person name="Mustard J.A."/>
            <person name="Pan H."/>
            <person name="Reese J.T."/>
            <person name="Scharf M.E."/>
            <person name="Sun F."/>
            <person name="Vogel H."/>
            <person name="Xiao J."/>
            <person name="Yang W."/>
            <person name="Yang Z."/>
            <person name="Yang Z."/>
            <person name="Zhou J."/>
            <person name="Zhu J."/>
            <person name="Brent C.S."/>
            <person name="Elsik C.G."/>
            <person name="Goodisman M.A."/>
            <person name="Liberles D.A."/>
            <person name="Roe R.M."/>
            <person name="Vargo E.L."/>
            <person name="Vilcinskas A."/>
            <person name="Wang J."/>
            <person name="Bornberg-Bauer E."/>
            <person name="Korb J."/>
            <person name="Zhang G."/>
            <person name="Liebig J."/>
        </authorList>
    </citation>
    <scope>NUCLEOTIDE SEQUENCE [LARGE SCALE GENOMIC DNA]</scope>
    <source>
        <tissue evidence="2">Whole organism</tissue>
    </source>
</reference>
<sequence>MLDPMFKAQEVSLQGIYQVYIFFLLPVLHLCLINFAHFLAHVYLPILILCLILLLL</sequence>
<organism evidence="2 3">
    <name type="scientific">Zootermopsis nevadensis</name>
    <name type="common">Dampwood termite</name>
    <dbReference type="NCBI Taxonomy" id="136037"/>
    <lineage>
        <taxon>Eukaryota</taxon>
        <taxon>Metazoa</taxon>
        <taxon>Ecdysozoa</taxon>
        <taxon>Arthropoda</taxon>
        <taxon>Hexapoda</taxon>
        <taxon>Insecta</taxon>
        <taxon>Pterygota</taxon>
        <taxon>Neoptera</taxon>
        <taxon>Polyneoptera</taxon>
        <taxon>Dictyoptera</taxon>
        <taxon>Blattodea</taxon>
        <taxon>Blattoidea</taxon>
        <taxon>Termitoidae</taxon>
        <taxon>Termopsidae</taxon>
        <taxon>Zootermopsis</taxon>
    </lineage>
</organism>
<feature type="transmembrane region" description="Helical" evidence="1">
    <location>
        <begin position="12"/>
        <end position="29"/>
    </location>
</feature>
<proteinExistence type="predicted"/>
<keyword evidence="1" id="KW-0472">Membrane</keyword>
<accession>A0A067R504</accession>
<dbReference type="EMBL" id="KK852699">
    <property type="protein sequence ID" value="KDR18217.1"/>
    <property type="molecule type" value="Genomic_DNA"/>
</dbReference>
<keyword evidence="1" id="KW-1133">Transmembrane helix</keyword>
<name>A0A067R504_ZOONE</name>
<evidence type="ECO:0000313" key="3">
    <source>
        <dbReference type="Proteomes" id="UP000027135"/>
    </source>
</evidence>
<protein>
    <submittedName>
        <fullName evidence="2">Uncharacterized protein</fullName>
    </submittedName>
</protein>
<gene>
    <name evidence="2" type="ORF">L798_06968</name>
</gene>
<feature type="transmembrane region" description="Helical" evidence="1">
    <location>
        <begin position="35"/>
        <end position="55"/>
    </location>
</feature>